<organism evidence="2 3">
    <name type="scientific">Lithocarpus litseifolius</name>
    <dbReference type="NCBI Taxonomy" id="425828"/>
    <lineage>
        <taxon>Eukaryota</taxon>
        <taxon>Viridiplantae</taxon>
        <taxon>Streptophyta</taxon>
        <taxon>Embryophyta</taxon>
        <taxon>Tracheophyta</taxon>
        <taxon>Spermatophyta</taxon>
        <taxon>Magnoliopsida</taxon>
        <taxon>eudicotyledons</taxon>
        <taxon>Gunneridae</taxon>
        <taxon>Pentapetalae</taxon>
        <taxon>rosids</taxon>
        <taxon>fabids</taxon>
        <taxon>Fagales</taxon>
        <taxon>Fagaceae</taxon>
        <taxon>Lithocarpus</taxon>
    </lineage>
</organism>
<dbReference type="Pfam" id="PF13966">
    <property type="entry name" value="zf-RVT"/>
    <property type="match status" value="1"/>
</dbReference>
<gene>
    <name evidence="2" type="ORF">SO802_010328</name>
</gene>
<dbReference type="EMBL" id="JAZDWU010000003">
    <property type="protein sequence ID" value="KAL0008826.1"/>
    <property type="molecule type" value="Genomic_DNA"/>
</dbReference>
<dbReference type="Proteomes" id="UP001459277">
    <property type="component" value="Unassembled WGS sequence"/>
</dbReference>
<evidence type="ECO:0000313" key="2">
    <source>
        <dbReference type="EMBL" id="KAL0008826.1"/>
    </source>
</evidence>
<comment type="caution">
    <text evidence="2">The sequence shown here is derived from an EMBL/GenBank/DDBJ whole genome shotgun (WGS) entry which is preliminary data.</text>
</comment>
<accession>A0AAW2DJI5</accession>
<dbReference type="AlphaFoldDB" id="A0AAW2DJI5"/>
<proteinExistence type="predicted"/>
<feature type="domain" description="Reverse transcriptase zinc-binding" evidence="1">
    <location>
        <begin position="102"/>
        <end position="198"/>
    </location>
</feature>
<name>A0AAW2DJI5_9ROSI</name>
<protein>
    <recommendedName>
        <fullName evidence="1">Reverse transcriptase zinc-binding domain-containing protein</fullName>
    </recommendedName>
</protein>
<keyword evidence="3" id="KW-1185">Reference proteome</keyword>
<evidence type="ECO:0000259" key="1">
    <source>
        <dbReference type="Pfam" id="PF13966"/>
    </source>
</evidence>
<evidence type="ECO:0000313" key="3">
    <source>
        <dbReference type="Proteomes" id="UP001459277"/>
    </source>
</evidence>
<reference evidence="2 3" key="1">
    <citation type="submission" date="2024-01" db="EMBL/GenBank/DDBJ databases">
        <title>A telomere-to-telomere, gap-free genome of sweet tea (Lithocarpus litseifolius).</title>
        <authorList>
            <person name="Zhou J."/>
        </authorList>
    </citation>
    <scope>NUCLEOTIDE SEQUENCE [LARGE SCALE GENOMIC DNA]</scope>
    <source>
        <strain evidence="2">Zhou-2022a</strain>
        <tissue evidence="2">Leaf</tissue>
    </source>
</reference>
<sequence length="207" mass="23990">MAAQPILQSSHCWRVGNGTSINALKDRRLPNFPTNKVLNLVQENRGELMVSDLINLELNIWRYKDILAIFHKEEVEAICQIPLSRRNVSDTIFWLHNSRGVFTVKSAYHMARRLLTDENRVGISRGCATKNVWVALWKLWLPNKIKVFGWRACHEILPTSTNLTRRRIINDDKCSICTRETESTIHALWDCAVAQDIWARSARKLQK</sequence>
<dbReference type="InterPro" id="IPR026960">
    <property type="entry name" value="RVT-Znf"/>
</dbReference>